<keyword evidence="3" id="KW-1185">Reference proteome</keyword>
<dbReference type="Proteomes" id="UP000272025">
    <property type="component" value="Unassembled WGS sequence"/>
</dbReference>
<evidence type="ECO:0000256" key="1">
    <source>
        <dbReference type="SAM" id="MobiDB-lite"/>
    </source>
</evidence>
<feature type="region of interest" description="Disordered" evidence="1">
    <location>
        <begin position="51"/>
        <end position="79"/>
    </location>
</feature>
<dbReference type="AlphaFoldDB" id="A0A3N2PYS2"/>
<sequence length="151" mass="16312">MVDQHPLFKPGVFTLPFGKDAGERGAVGRTVLEGTKTYGREAGATLVGELFSGERSISSPTQHNEPKPTHEPPHQQQQTIRNNRPALLQGFPFWPMYWNIYNCTYILGPIAAPGHVGGVVPNRISDLEWVCVPEASPLAGVAPGDAKGENA</sequence>
<gene>
    <name evidence="2" type="ORF">SODALDRAFT_377598</name>
</gene>
<accession>A0A3N2PYS2</accession>
<organism evidence="2 3">
    <name type="scientific">Sodiomyces alkalinus (strain CBS 110278 / VKM F-3762 / F11)</name>
    <name type="common">Alkaliphilic filamentous fungus</name>
    <dbReference type="NCBI Taxonomy" id="1314773"/>
    <lineage>
        <taxon>Eukaryota</taxon>
        <taxon>Fungi</taxon>
        <taxon>Dikarya</taxon>
        <taxon>Ascomycota</taxon>
        <taxon>Pezizomycotina</taxon>
        <taxon>Sordariomycetes</taxon>
        <taxon>Hypocreomycetidae</taxon>
        <taxon>Glomerellales</taxon>
        <taxon>Plectosphaerellaceae</taxon>
        <taxon>Sodiomyces</taxon>
    </lineage>
</organism>
<reference evidence="2 3" key="1">
    <citation type="journal article" date="2018" name="Mol. Ecol.">
        <title>The obligate alkalophilic soda-lake fungus Sodiomyces alkalinus has shifted to a protein diet.</title>
        <authorList>
            <person name="Grum-Grzhimaylo A.A."/>
            <person name="Falkoski D.L."/>
            <person name="van den Heuvel J."/>
            <person name="Valero-Jimenez C.A."/>
            <person name="Min B."/>
            <person name="Choi I.G."/>
            <person name="Lipzen A."/>
            <person name="Daum C.G."/>
            <person name="Aanen D.K."/>
            <person name="Tsang A."/>
            <person name="Henrissat B."/>
            <person name="Bilanenko E.N."/>
            <person name="de Vries R.P."/>
            <person name="van Kan J.A.L."/>
            <person name="Grigoriev I.V."/>
            <person name="Debets A.J.M."/>
        </authorList>
    </citation>
    <scope>NUCLEOTIDE SEQUENCE [LARGE SCALE GENOMIC DNA]</scope>
    <source>
        <strain evidence="2 3">F11</strain>
    </source>
</reference>
<evidence type="ECO:0000313" key="2">
    <source>
        <dbReference type="EMBL" id="ROT39670.1"/>
    </source>
</evidence>
<feature type="compositionally biased region" description="Basic and acidic residues" evidence="1">
    <location>
        <begin position="64"/>
        <end position="73"/>
    </location>
</feature>
<proteinExistence type="predicted"/>
<name>A0A3N2PYS2_SODAK</name>
<dbReference type="GeneID" id="39583394"/>
<protein>
    <submittedName>
        <fullName evidence="2">Uncharacterized protein</fullName>
    </submittedName>
</protein>
<dbReference type="EMBL" id="ML119053">
    <property type="protein sequence ID" value="ROT39670.1"/>
    <property type="molecule type" value="Genomic_DNA"/>
</dbReference>
<evidence type="ECO:0000313" key="3">
    <source>
        <dbReference type="Proteomes" id="UP000272025"/>
    </source>
</evidence>
<dbReference type="RefSeq" id="XP_028467476.1">
    <property type="nucleotide sequence ID" value="XM_028614917.1"/>
</dbReference>